<dbReference type="GO" id="GO:0004061">
    <property type="term" value="F:arylformamidase activity"/>
    <property type="evidence" value="ECO:0007669"/>
    <property type="project" value="InterPro"/>
</dbReference>
<dbReference type="Proteomes" id="UP000219338">
    <property type="component" value="Unassembled WGS sequence"/>
</dbReference>
<dbReference type="PANTHER" id="PTHR34861">
    <property type="match status" value="1"/>
</dbReference>
<sequence>MTNPSNNRLQQILSHAAPRELNTANHETLPTFDELPMFKNHKGCAWQVWGPDDQLGTINLLTAEVVKTAASDEIKTGQTVSLNWPLNFPSKPMFRRRSPEILLIDNHDRGTRDDEIHINSQSGTQWDGMRHFGLIDYDIFYNNTHTDSIPGGSICISDPNNINPSHKHLGIQNWANHGICGRGVFLDLVRYYTLEGNPLPYDPWTTHPITVKELEACAAYQGVKFRTGDILIIRVGFIKKFNEVTQQERDALGSKPETFAGIEQSDDMKRFLWYDNSAMNNHFAAIASDQPALERWPTPQGTPHMHQTLLALWGMPIGEMFDLEKLSEICGTTGRYTFFFSSWPLNIIGGCASPPNAAAELPQSGEQPSNNADFGQIPTGRFLYHLIQQSKGVQLTAKVSLLLQQVMIANSVSDDVVQYVSSAPGQADITPEKYRDTLRAHCEDHWDWSPLINFAHEYFSHLGLAMYNPSGPRVVPVESGDETPHFQSLEEIEAILERFGTPGHYGQKEMIKLVRERDGKKCLLTHLLFSTRTPVVDRVTTDPELAHICPIKLANHNPLVYQAFTVFWDDEELTKRFATLANSPANCLLLSHDAHKNLEEMCWAIEAIENVDRGAWDYYFVKLGGRIFPYEPADGTRIKFGAEGGRFKNNIPLPSPELCNLRLAVTKVMRLSGAAEVVGSWKYDYDDGSKAISGVLGHPYTDMVAMELLRARLGSINA</sequence>
<evidence type="ECO:0000256" key="1">
    <source>
        <dbReference type="ARBA" id="ARBA00007865"/>
    </source>
</evidence>
<gene>
    <name evidence="2" type="ORF">ARMOST_08420</name>
</gene>
<dbReference type="Pfam" id="PF04199">
    <property type="entry name" value="Cyclase"/>
    <property type="match status" value="1"/>
</dbReference>
<comment type="similarity">
    <text evidence="1">Belongs to the Cyclase 1 superfamily.</text>
</comment>
<dbReference type="PANTHER" id="PTHR34861:SF10">
    <property type="entry name" value="CYCLASE"/>
    <property type="match status" value="1"/>
</dbReference>
<name>A0A284R8M0_ARMOS</name>
<dbReference type="InterPro" id="IPR037175">
    <property type="entry name" value="KFase_sf"/>
</dbReference>
<reference evidence="3" key="1">
    <citation type="journal article" date="2017" name="Nat. Ecol. Evol.">
        <title>Genome expansion and lineage-specific genetic innovations in the forest pathogenic fungi Armillaria.</title>
        <authorList>
            <person name="Sipos G."/>
            <person name="Prasanna A.N."/>
            <person name="Walter M.C."/>
            <person name="O'Connor E."/>
            <person name="Balint B."/>
            <person name="Krizsan K."/>
            <person name="Kiss B."/>
            <person name="Hess J."/>
            <person name="Varga T."/>
            <person name="Slot J."/>
            <person name="Riley R."/>
            <person name="Boka B."/>
            <person name="Rigling D."/>
            <person name="Barry K."/>
            <person name="Lee J."/>
            <person name="Mihaltcheva S."/>
            <person name="LaButti K."/>
            <person name="Lipzen A."/>
            <person name="Waldron R."/>
            <person name="Moloney N.M."/>
            <person name="Sperisen C."/>
            <person name="Kredics L."/>
            <person name="Vagvoelgyi C."/>
            <person name="Patrignani A."/>
            <person name="Fitzpatrick D."/>
            <person name="Nagy I."/>
            <person name="Doyle S."/>
            <person name="Anderson J.B."/>
            <person name="Grigoriev I.V."/>
            <person name="Gueldener U."/>
            <person name="Muensterkoetter M."/>
            <person name="Nagy L.G."/>
        </authorList>
    </citation>
    <scope>NUCLEOTIDE SEQUENCE [LARGE SCALE GENOMIC DNA]</scope>
    <source>
        <strain evidence="3">C18/9</strain>
    </source>
</reference>
<accession>A0A284R8M0</accession>
<dbReference type="Gene3D" id="3.50.30.50">
    <property type="entry name" value="Putative cyclase"/>
    <property type="match status" value="1"/>
</dbReference>
<evidence type="ECO:0000313" key="3">
    <source>
        <dbReference type="Proteomes" id="UP000219338"/>
    </source>
</evidence>
<evidence type="ECO:0000313" key="2">
    <source>
        <dbReference type="EMBL" id="SJL05048.1"/>
    </source>
</evidence>
<dbReference type="InterPro" id="IPR007325">
    <property type="entry name" value="KFase/CYL"/>
</dbReference>
<dbReference type="SUPFAM" id="SSF102198">
    <property type="entry name" value="Putative cyclase"/>
    <property type="match status" value="1"/>
</dbReference>
<dbReference type="STRING" id="47428.A0A284R8M0"/>
<dbReference type="OrthoDB" id="5396at2759"/>
<organism evidence="2 3">
    <name type="scientific">Armillaria ostoyae</name>
    <name type="common">Armillaria root rot fungus</name>
    <dbReference type="NCBI Taxonomy" id="47428"/>
    <lineage>
        <taxon>Eukaryota</taxon>
        <taxon>Fungi</taxon>
        <taxon>Dikarya</taxon>
        <taxon>Basidiomycota</taxon>
        <taxon>Agaricomycotina</taxon>
        <taxon>Agaricomycetes</taxon>
        <taxon>Agaricomycetidae</taxon>
        <taxon>Agaricales</taxon>
        <taxon>Marasmiineae</taxon>
        <taxon>Physalacriaceae</taxon>
        <taxon>Armillaria</taxon>
    </lineage>
</organism>
<dbReference type="GO" id="GO:0019441">
    <property type="term" value="P:L-tryptophan catabolic process to kynurenine"/>
    <property type="evidence" value="ECO:0007669"/>
    <property type="project" value="InterPro"/>
</dbReference>
<protein>
    <submittedName>
        <fullName evidence="2">Uncharacterized protein</fullName>
    </submittedName>
</protein>
<keyword evidence="3" id="KW-1185">Reference proteome</keyword>
<dbReference type="AlphaFoldDB" id="A0A284R8M0"/>
<proteinExistence type="inferred from homology"/>
<dbReference type="EMBL" id="FUEG01000005">
    <property type="protein sequence ID" value="SJL05048.1"/>
    <property type="molecule type" value="Genomic_DNA"/>
</dbReference>